<protein>
    <submittedName>
        <fullName evidence="1">Uncharacterized protein</fullName>
    </submittedName>
</protein>
<proteinExistence type="predicted"/>
<keyword evidence="2" id="KW-1185">Reference proteome</keyword>
<sequence length="74" mass="7953">MKSTSSVPVGTPEGPISGALHSYLIEMAAHMQTLPQESFEVASMALKGALAEVARVEELESKITGDWAYEQQNC</sequence>
<dbReference type="RefSeq" id="WP_066857912.1">
    <property type="nucleotide sequence ID" value="NZ_JXMS01000031.1"/>
</dbReference>
<reference evidence="1 2" key="1">
    <citation type="submission" date="2015-01" db="EMBL/GenBank/DDBJ databases">
        <title>Desulfovibrio sp. JC271 draft genome sequence.</title>
        <authorList>
            <person name="Shivani Y."/>
            <person name="Subhash Y."/>
            <person name="Sasikala C."/>
            <person name="Ramana C.V."/>
        </authorList>
    </citation>
    <scope>NUCLEOTIDE SEQUENCE [LARGE SCALE GENOMIC DNA]</scope>
    <source>
        <strain evidence="1 2">JC271</strain>
    </source>
</reference>
<dbReference type="PATRIC" id="fig|1560234.3.peg.2209"/>
<evidence type="ECO:0000313" key="1">
    <source>
        <dbReference type="EMBL" id="OBQ46120.1"/>
    </source>
</evidence>
<accession>A0A1B7XA03</accession>
<dbReference type="OrthoDB" id="7136571at2"/>
<name>A0A1B7XA03_9BACT</name>
<dbReference type="AlphaFoldDB" id="A0A1B7XA03"/>
<organism evidence="1 2">
    <name type="scientific">Halodesulfovibrio spirochaetisodalis</name>
    <dbReference type="NCBI Taxonomy" id="1560234"/>
    <lineage>
        <taxon>Bacteria</taxon>
        <taxon>Pseudomonadati</taxon>
        <taxon>Thermodesulfobacteriota</taxon>
        <taxon>Desulfovibrionia</taxon>
        <taxon>Desulfovibrionales</taxon>
        <taxon>Desulfovibrionaceae</taxon>
        <taxon>Halodesulfovibrio</taxon>
    </lineage>
</organism>
<dbReference type="EMBL" id="JXMS01000031">
    <property type="protein sequence ID" value="OBQ46120.1"/>
    <property type="molecule type" value="Genomic_DNA"/>
</dbReference>
<comment type="caution">
    <text evidence="1">The sequence shown here is derived from an EMBL/GenBank/DDBJ whole genome shotgun (WGS) entry which is preliminary data.</text>
</comment>
<gene>
    <name evidence="1" type="ORF">SP90_14645</name>
</gene>
<dbReference type="Proteomes" id="UP000091979">
    <property type="component" value="Unassembled WGS sequence"/>
</dbReference>
<evidence type="ECO:0000313" key="2">
    <source>
        <dbReference type="Proteomes" id="UP000091979"/>
    </source>
</evidence>